<dbReference type="EMBL" id="JBHSON010000013">
    <property type="protein sequence ID" value="MFC5746304.1"/>
    <property type="molecule type" value="Genomic_DNA"/>
</dbReference>
<dbReference type="Pfam" id="PF13193">
    <property type="entry name" value="AMP-binding_C"/>
    <property type="match status" value="1"/>
</dbReference>
<evidence type="ECO:0000256" key="1">
    <source>
        <dbReference type="ARBA" id="ARBA00006432"/>
    </source>
</evidence>
<dbReference type="Gene3D" id="3.40.50.12780">
    <property type="entry name" value="N-terminal domain of ligase-like"/>
    <property type="match status" value="1"/>
</dbReference>
<evidence type="ECO:0000313" key="5">
    <source>
        <dbReference type="EMBL" id="MFC5746304.1"/>
    </source>
</evidence>
<accession>A0ABW0ZWK5</accession>
<comment type="caution">
    <text evidence="5">The sequence shown here is derived from an EMBL/GenBank/DDBJ whole genome shotgun (WGS) entry which is preliminary data.</text>
</comment>
<dbReference type="Gene3D" id="3.30.300.30">
    <property type="match status" value="1"/>
</dbReference>
<keyword evidence="2" id="KW-0436">Ligase</keyword>
<comment type="similarity">
    <text evidence="1">Belongs to the ATP-dependent AMP-binding enzyme family.</text>
</comment>
<dbReference type="Proteomes" id="UP001596074">
    <property type="component" value="Unassembled WGS sequence"/>
</dbReference>
<keyword evidence="6" id="KW-1185">Reference proteome</keyword>
<reference evidence="6" key="1">
    <citation type="journal article" date="2019" name="Int. J. Syst. Evol. Microbiol.">
        <title>The Global Catalogue of Microorganisms (GCM) 10K type strain sequencing project: providing services to taxonomists for standard genome sequencing and annotation.</title>
        <authorList>
            <consortium name="The Broad Institute Genomics Platform"/>
            <consortium name="The Broad Institute Genome Sequencing Center for Infectious Disease"/>
            <person name="Wu L."/>
            <person name="Ma J."/>
        </authorList>
    </citation>
    <scope>NUCLEOTIDE SEQUENCE [LARGE SCALE GENOMIC DNA]</scope>
    <source>
        <strain evidence="6">KCTC 42087</strain>
    </source>
</reference>
<feature type="domain" description="AMP-dependent synthetase/ligase" evidence="3">
    <location>
        <begin position="23"/>
        <end position="359"/>
    </location>
</feature>
<dbReference type="InterPro" id="IPR025110">
    <property type="entry name" value="AMP-bd_C"/>
</dbReference>
<proteinExistence type="inferred from homology"/>
<gene>
    <name evidence="5" type="ORF">ACFPZN_11845</name>
</gene>
<dbReference type="InterPro" id="IPR042099">
    <property type="entry name" value="ANL_N_sf"/>
</dbReference>
<dbReference type="SUPFAM" id="SSF56801">
    <property type="entry name" value="Acetyl-CoA synthetase-like"/>
    <property type="match status" value="1"/>
</dbReference>
<feature type="domain" description="AMP-binding enzyme C-terminal" evidence="4">
    <location>
        <begin position="408"/>
        <end position="480"/>
    </location>
</feature>
<evidence type="ECO:0000313" key="6">
    <source>
        <dbReference type="Proteomes" id="UP001596074"/>
    </source>
</evidence>
<dbReference type="RefSeq" id="WP_378281927.1">
    <property type="nucleotide sequence ID" value="NZ_JBHSON010000013.1"/>
</dbReference>
<dbReference type="InterPro" id="IPR045851">
    <property type="entry name" value="AMP-bd_C_sf"/>
</dbReference>
<sequence length="498" mass="52611">MTAGTRSGSPLARGLDRMLTLDRDARAIEFEDAWWSWGRLAGIADAVAEAVPEPGAPVGVILRNTPWHVGVLLGVLLADGCVVTINPGLGVERVRSEIAGLELAGLAGTADDMATFGPDTGPGLRVVPDGTGEGAQVTRAESAPRVPAAPGVAVRMLTSGTTGPPKRVDLGADMLARTMEGAKHYESNRSREPVLRRGVAIVNAPLVHLGGLFRVVQCVLDGRSFVLLPRFEVERWAAAVRRHHPKTASLVPAALRMVLDSDLTRDDLSSLLSVVSGTAPLDPADAEAFTERFGVPVLTSYAATEFGGGVAGWNLADHREFAESKRGSVGRAHAGCGLRVVAPEGRELPAGEAGLLEVRPAQFGEDAPWIRTTDLARIDADGFLWIVGRADQTIIRGGFKVQPDQVRSALERHPAVRAAVVVGVPDARLGAVPVAVVETRPGRTLGREELLAHAREHLARYEVPVDVRFAGELPRTASGKVDLTAARELLGPLGEESG</sequence>
<dbReference type="Pfam" id="PF00501">
    <property type="entry name" value="AMP-binding"/>
    <property type="match status" value="1"/>
</dbReference>
<evidence type="ECO:0000259" key="4">
    <source>
        <dbReference type="Pfam" id="PF13193"/>
    </source>
</evidence>
<dbReference type="InterPro" id="IPR000873">
    <property type="entry name" value="AMP-dep_synth/lig_dom"/>
</dbReference>
<evidence type="ECO:0000256" key="2">
    <source>
        <dbReference type="ARBA" id="ARBA00022598"/>
    </source>
</evidence>
<organism evidence="5 6">
    <name type="scientific">Actinomadura rugatobispora</name>
    <dbReference type="NCBI Taxonomy" id="1994"/>
    <lineage>
        <taxon>Bacteria</taxon>
        <taxon>Bacillati</taxon>
        <taxon>Actinomycetota</taxon>
        <taxon>Actinomycetes</taxon>
        <taxon>Streptosporangiales</taxon>
        <taxon>Thermomonosporaceae</taxon>
        <taxon>Actinomadura</taxon>
    </lineage>
</organism>
<protein>
    <submittedName>
        <fullName evidence="5">Class I adenylate-forming enzyme family protein</fullName>
    </submittedName>
</protein>
<dbReference type="PANTHER" id="PTHR43201:SF5">
    <property type="entry name" value="MEDIUM-CHAIN ACYL-COA LIGASE ACSF2, MITOCHONDRIAL"/>
    <property type="match status" value="1"/>
</dbReference>
<dbReference type="PANTHER" id="PTHR43201">
    <property type="entry name" value="ACYL-COA SYNTHETASE"/>
    <property type="match status" value="1"/>
</dbReference>
<evidence type="ECO:0000259" key="3">
    <source>
        <dbReference type="Pfam" id="PF00501"/>
    </source>
</evidence>
<dbReference type="CDD" id="cd04433">
    <property type="entry name" value="AFD_class_I"/>
    <property type="match status" value="1"/>
</dbReference>
<name>A0ABW0ZWK5_9ACTN</name>